<dbReference type="OrthoDB" id="891863at2"/>
<dbReference type="InterPro" id="IPR011856">
    <property type="entry name" value="tRNA_endonuc-like_dom_sf"/>
</dbReference>
<proteinExistence type="predicted"/>
<sequence>MYLMHRVSHHGTASNRLLEEEGLLPIGWAFLVERGHGDEMLEQAKNLNKNDFASYFKEFGKHIGVEHMTSGRGRFLYNFLNLDEEWRVVVPFPGELMICKVKGKPIVYEKADSKAEDIGFVVPIEIISRSISRREYVGARLSSKLKYRGTNLVLNEEDQEMIDILIENHAEQTKVYDFKKTNEEIIDSIHKYIKKLKPGHFEKLIQAYLKDMGADKVVIPGKNAKSDENDKKADIDVKASFTPLGFSIYVQAKRHDGKTNPKEGLHQLISYDEEEDENFKHLQPIKWLVTTGEIVVNGIPPEAEEERIKIIEGKEFAGMLVESRFKFTNDIFE</sequence>
<dbReference type="GO" id="GO:0004519">
    <property type="term" value="F:endonuclease activity"/>
    <property type="evidence" value="ECO:0007669"/>
    <property type="project" value="UniProtKB-KW"/>
</dbReference>
<dbReference type="AlphaFoldDB" id="A0A285USF4"/>
<protein>
    <submittedName>
        <fullName evidence="2">Restriction endonuclease</fullName>
    </submittedName>
</protein>
<dbReference type="GO" id="GO:0009307">
    <property type="term" value="P:DNA restriction-modification system"/>
    <property type="evidence" value="ECO:0007669"/>
    <property type="project" value="InterPro"/>
</dbReference>
<dbReference type="EMBL" id="OBQF01000007">
    <property type="protein sequence ID" value="SOC44845.1"/>
    <property type="molecule type" value="Genomic_DNA"/>
</dbReference>
<evidence type="ECO:0000259" key="1">
    <source>
        <dbReference type="Pfam" id="PF04471"/>
    </source>
</evidence>
<keyword evidence="2" id="KW-0540">Nuclease</keyword>
<dbReference type="Proteomes" id="UP000219412">
    <property type="component" value="Unassembled WGS sequence"/>
</dbReference>
<keyword evidence="2" id="KW-0378">Hydrolase</keyword>
<dbReference type="Pfam" id="PF04471">
    <property type="entry name" value="Mrr_cat"/>
    <property type="match status" value="1"/>
</dbReference>
<keyword evidence="2" id="KW-0255">Endonuclease</keyword>
<dbReference type="GO" id="GO:0003677">
    <property type="term" value="F:DNA binding"/>
    <property type="evidence" value="ECO:0007669"/>
    <property type="project" value="InterPro"/>
</dbReference>
<name>A0A285USF4_9STAP</name>
<feature type="domain" description="Restriction endonuclease type IV Mrr" evidence="1">
    <location>
        <begin position="193"/>
        <end position="320"/>
    </location>
</feature>
<evidence type="ECO:0000313" key="2">
    <source>
        <dbReference type="EMBL" id="SOC44845.1"/>
    </source>
</evidence>
<accession>A0A285USF4</accession>
<dbReference type="RefSeq" id="WP_097042634.1">
    <property type="nucleotide sequence ID" value="NZ_OBQF01000007.1"/>
</dbReference>
<evidence type="ECO:0000313" key="3">
    <source>
        <dbReference type="Proteomes" id="UP000219412"/>
    </source>
</evidence>
<keyword evidence="3" id="KW-1185">Reference proteome</keyword>
<dbReference type="InterPro" id="IPR007560">
    <property type="entry name" value="Restrct_endonuc_IV_Mrr"/>
</dbReference>
<organism evidence="2 3">
    <name type="scientific">Salinicoccus kekensis</name>
    <dbReference type="NCBI Taxonomy" id="714307"/>
    <lineage>
        <taxon>Bacteria</taxon>
        <taxon>Bacillati</taxon>
        <taxon>Bacillota</taxon>
        <taxon>Bacilli</taxon>
        <taxon>Bacillales</taxon>
        <taxon>Staphylococcaceae</taxon>
        <taxon>Salinicoccus</taxon>
    </lineage>
</organism>
<gene>
    <name evidence="2" type="ORF">SAMN05878391_2494</name>
</gene>
<reference evidence="3" key="1">
    <citation type="submission" date="2017-08" db="EMBL/GenBank/DDBJ databases">
        <authorList>
            <person name="Varghese N."/>
            <person name="Submissions S."/>
        </authorList>
    </citation>
    <scope>NUCLEOTIDE SEQUENCE [LARGE SCALE GENOMIC DNA]</scope>
    <source>
        <strain evidence="3">DSM 23173</strain>
    </source>
</reference>
<dbReference type="Gene3D" id="3.40.1350.10">
    <property type="match status" value="1"/>
</dbReference>